<dbReference type="EMBL" id="JBHSJJ010000007">
    <property type="protein sequence ID" value="MFC4872907.1"/>
    <property type="molecule type" value="Genomic_DNA"/>
</dbReference>
<sequence length="255" mass="29355">MFLIKRDIPMLDTKNLKELQRFVHEEKIEIMIINMWKLLRKEILTMTKYGCINIHPSKLPKYRGALPTLWALKNQDSEAAVTYMKLDDTVDGGDILAQIVFKITPLDDAITLEKKVKDIVQATLIELIRSYVEEKIEGMPQRHELASKTARYQDYKKIDFHNEKAMDIYNKVVLYHYHDPAANCYAIFSGTKVPVLGCRGVSNEKVLEPGVYKIMWGYLYIGCQDGCIKVSIIRDLNPISAFKFLKGALKYSKVS</sequence>
<dbReference type="InterPro" id="IPR036477">
    <property type="entry name" value="Formyl_transf_N_sf"/>
</dbReference>
<accession>A0ABV9T321</accession>
<proteinExistence type="predicted"/>
<dbReference type="EC" id="2.1.2.9" evidence="3"/>
<dbReference type="InterPro" id="IPR002376">
    <property type="entry name" value="Formyl_transf_N"/>
</dbReference>
<gene>
    <name evidence="3" type="ORF">ACFPFU_14515</name>
</gene>
<reference evidence="4" key="1">
    <citation type="journal article" date="2019" name="Int. J. Syst. Evol. Microbiol.">
        <title>The Global Catalogue of Microorganisms (GCM) 10K type strain sequencing project: providing services to taxonomists for standard genome sequencing and annotation.</title>
        <authorList>
            <consortium name="The Broad Institute Genomics Platform"/>
            <consortium name="The Broad Institute Genome Sequencing Center for Infectious Disease"/>
            <person name="Wu L."/>
            <person name="Ma J."/>
        </authorList>
    </citation>
    <scope>NUCLEOTIDE SEQUENCE [LARGE SCALE GENOMIC DNA]</scope>
    <source>
        <strain evidence="4">CGMCC 4.7466</strain>
    </source>
</reference>
<evidence type="ECO:0000259" key="2">
    <source>
        <dbReference type="Pfam" id="PF02911"/>
    </source>
</evidence>
<feature type="domain" description="Formyl transferase C-terminal" evidence="2">
    <location>
        <begin position="156"/>
        <end position="247"/>
    </location>
</feature>
<dbReference type="RefSeq" id="WP_377065485.1">
    <property type="nucleotide sequence ID" value="NZ_JBHSJJ010000007.1"/>
</dbReference>
<dbReference type="Pfam" id="PF00551">
    <property type="entry name" value="Formyl_trans_N"/>
    <property type="match status" value="1"/>
</dbReference>
<evidence type="ECO:0000313" key="3">
    <source>
        <dbReference type="EMBL" id="MFC4872907.1"/>
    </source>
</evidence>
<comment type="caution">
    <text evidence="3">The sequence shown here is derived from an EMBL/GenBank/DDBJ whole genome shotgun (WGS) entry which is preliminary data.</text>
</comment>
<dbReference type="PANTHER" id="PTHR11138">
    <property type="entry name" value="METHIONYL-TRNA FORMYLTRANSFERASE"/>
    <property type="match status" value="1"/>
</dbReference>
<protein>
    <submittedName>
        <fullName evidence="3">Methionyl-tRNA formyltransferase</fullName>
        <ecNumber evidence="3">2.1.2.9</ecNumber>
    </submittedName>
</protein>
<dbReference type="Pfam" id="PF02911">
    <property type="entry name" value="Formyl_trans_C"/>
    <property type="match status" value="1"/>
</dbReference>
<dbReference type="Proteomes" id="UP001595818">
    <property type="component" value="Unassembled WGS sequence"/>
</dbReference>
<feature type="domain" description="Formyl transferase N-terminal" evidence="1">
    <location>
        <begin position="16"/>
        <end position="126"/>
    </location>
</feature>
<dbReference type="InterPro" id="IPR005793">
    <property type="entry name" value="Formyl_trans_C"/>
</dbReference>
<dbReference type="SUPFAM" id="SSF53328">
    <property type="entry name" value="Formyltransferase"/>
    <property type="match status" value="1"/>
</dbReference>
<evidence type="ECO:0000259" key="1">
    <source>
        <dbReference type="Pfam" id="PF00551"/>
    </source>
</evidence>
<dbReference type="GO" id="GO:0004479">
    <property type="term" value="F:methionyl-tRNA formyltransferase activity"/>
    <property type="evidence" value="ECO:0007669"/>
    <property type="project" value="UniProtKB-EC"/>
</dbReference>
<dbReference type="PANTHER" id="PTHR11138:SF5">
    <property type="entry name" value="METHIONYL-TRNA FORMYLTRANSFERASE, MITOCHONDRIAL"/>
    <property type="match status" value="1"/>
</dbReference>
<dbReference type="Gene3D" id="3.40.50.12230">
    <property type="match status" value="1"/>
</dbReference>
<keyword evidence="3" id="KW-0808">Transferase</keyword>
<keyword evidence="4" id="KW-1185">Reference proteome</keyword>
<organism evidence="3 4">
    <name type="scientific">Negadavirga shengliensis</name>
    <dbReference type="NCBI Taxonomy" id="1389218"/>
    <lineage>
        <taxon>Bacteria</taxon>
        <taxon>Pseudomonadati</taxon>
        <taxon>Bacteroidota</taxon>
        <taxon>Cytophagia</taxon>
        <taxon>Cytophagales</taxon>
        <taxon>Cyclobacteriaceae</taxon>
        <taxon>Negadavirga</taxon>
    </lineage>
</organism>
<name>A0ABV9T321_9BACT</name>
<evidence type="ECO:0000313" key="4">
    <source>
        <dbReference type="Proteomes" id="UP001595818"/>
    </source>
</evidence>